<dbReference type="Gene3D" id="1.10.340.70">
    <property type="match status" value="1"/>
</dbReference>
<comment type="caution">
    <text evidence="2">The sequence shown here is derived from an EMBL/GenBank/DDBJ whole genome shotgun (WGS) entry which is preliminary data.</text>
</comment>
<feature type="domain" description="Integrase zinc-binding" evidence="1">
    <location>
        <begin position="53"/>
        <end position="107"/>
    </location>
</feature>
<evidence type="ECO:0000313" key="2">
    <source>
        <dbReference type="EMBL" id="GBN25629.1"/>
    </source>
</evidence>
<keyword evidence="3" id="KW-1185">Reference proteome</keyword>
<accession>A0A4Y2MGA8</accession>
<evidence type="ECO:0000259" key="1">
    <source>
        <dbReference type="Pfam" id="PF17921"/>
    </source>
</evidence>
<sequence>MRIIQSEWSSDTGEKYTQTIQFYEENKITKVRSRLILGQESEDFVRPTVPPDHPIVRRLMDYAHKTLHHPGIQTTMSHLRERFWIPRGRRVVKEVLQKCVTCRRYKSKLVVPVVPAPVPVDRINREATIEVTGDDLTGPIYLKGGDKAMIVILACPYRAIHLEFVTSLSTEAFMQAMGRFFLEEGVVLLCARITELIFGERQHLSALSTSKRL</sequence>
<dbReference type="EMBL" id="BGPR01007268">
    <property type="protein sequence ID" value="GBN25629.1"/>
    <property type="molecule type" value="Genomic_DNA"/>
</dbReference>
<gene>
    <name evidence="2" type="ORF">AVEN_121688_1</name>
</gene>
<protein>
    <recommendedName>
        <fullName evidence="1">Integrase zinc-binding domain-containing protein</fullName>
    </recommendedName>
</protein>
<name>A0A4Y2MGA8_ARAVE</name>
<dbReference type="Proteomes" id="UP000499080">
    <property type="component" value="Unassembled WGS sequence"/>
</dbReference>
<dbReference type="AlphaFoldDB" id="A0A4Y2MGA8"/>
<reference evidence="2 3" key="1">
    <citation type="journal article" date="2019" name="Sci. Rep.">
        <title>Orb-weaving spider Araneus ventricosus genome elucidates the spidroin gene catalogue.</title>
        <authorList>
            <person name="Kono N."/>
            <person name="Nakamura H."/>
            <person name="Ohtoshi R."/>
            <person name="Moran D.A.P."/>
            <person name="Shinohara A."/>
            <person name="Yoshida Y."/>
            <person name="Fujiwara M."/>
            <person name="Mori M."/>
            <person name="Tomita M."/>
            <person name="Arakawa K."/>
        </authorList>
    </citation>
    <scope>NUCLEOTIDE SEQUENCE [LARGE SCALE GENOMIC DNA]</scope>
</reference>
<proteinExistence type="predicted"/>
<dbReference type="PANTHER" id="PTHR47331:SF6">
    <property type="entry name" value="DOUBLECORTIN DOMAIN-CONTAINING PROTEIN"/>
    <property type="match status" value="1"/>
</dbReference>
<dbReference type="OrthoDB" id="5869543at2759"/>
<evidence type="ECO:0000313" key="3">
    <source>
        <dbReference type="Proteomes" id="UP000499080"/>
    </source>
</evidence>
<organism evidence="2 3">
    <name type="scientific">Araneus ventricosus</name>
    <name type="common">Orbweaver spider</name>
    <name type="synonym">Epeira ventricosa</name>
    <dbReference type="NCBI Taxonomy" id="182803"/>
    <lineage>
        <taxon>Eukaryota</taxon>
        <taxon>Metazoa</taxon>
        <taxon>Ecdysozoa</taxon>
        <taxon>Arthropoda</taxon>
        <taxon>Chelicerata</taxon>
        <taxon>Arachnida</taxon>
        <taxon>Araneae</taxon>
        <taxon>Araneomorphae</taxon>
        <taxon>Entelegynae</taxon>
        <taxon>Araneoidea</taxon>
        <taxon>Araneidae</taxon>
        <taxon>Araneus</taxon>
    </lineage>
</organism>
<dbReference type="PANTHER" id="PTHR47331">
    <property type="entry name" value="PHD-TYPE DOMAIN-CONTAINING PROTEIN"/>
    <property type="match status" value="1"/>
</dbReference>
<dbReference type="Pfam" id="PF17921">
    <property type="entry name" value="Integrase_H2C2"/>
    <property type="match status" value="1"/>
</dbReference>
<dbReference type="InterPro" id="IPR041588">
    <property type="entry name" value="Integrase_H2C2"/>
</dbReference>